<feature type="transmembrane region" description="Helical" evidence="5">
    <location>
        <begin position="349"/>
        <end position="370"/>
    </location>
</feature>
<dbReference type="EMBL" id="VSSQ01006632">
    <property type="protein sequence ID" value="MPM33349.1"/>
    <property type="molecule type" value="Genomic_DNA"/>
</dbReference>
<keyword evidence="4 5" id="KW-0472">Membrane</keyword>
<reference evidence="6" key="1">
    <citation type="submission" date="2019-08" db="EMBL/GenBank/DDBJ databases">
        <authorList>
            <person name="Kucharzyk K."/>
            <person name="Murdoch R.W."/>
            <person name="Higgins S."/>
            <person name="Loffler F."/>
        </authorList>
    </citation>
    <scope>NUCLEOTIDE SEQUENCE</scope>
</reference>
<evidence type="ECO:0000256" key="4">
    <source>
        <dbReference type="ARBA" id="ARBA00023136"/>
    </source>
</evidence>
<evidence type="ECO:0000313" key="6">
    <source>
        <dbReference type="EMBL" id="MPM33349.1"/>
    </source>
</evidence>
<evidence type="ECO:0000256" key="2">
    <source>
        <dbReference type="ARBA" id="ARBA00022692"/>
    </source>
</evidence>
<dbReference type="AlphaFoldDB" id="A0A644YYH0"/>
<gene>
    <name evidence="6" type="ORF">SDC9_79922</name>
</gene>
<dbReference type="GO" id="GO:0012505">
    <property type="term" value="C:endomembrane system"/>
    <property type="evidence" value="ECO:0007669"/>
    <property type="project" value="UniProtKB-SubCell"/>
</dbReference>
<comment type="caution">
    <text evidence="6">The sequence shown here is derived from an EMBL/GenBank/DDBJ whole genome shotgun (WGS) entry which is preliminary data.</text>
</comment>
<dbReference type="GO" id="GO:0030026">
    <property type="term" value="P:intracellular manganese ion homeostasis"/>
    <property type="evidence" value="ECO:0007669"/>
    <property type="project" value="InterPro"/>
</dbReference>
<accession>A0A644YYH0</accession>
<name>A0A644YYH0_9ZZZZ</name>
<dbReference type="Pfam" id="PF01988">
    <property type="entry name" value="VIT1"/>
    <property type="match status" value="1"/>
</dbReference>
<dbReference type="InterPro" id="IPR008217">
    <property type="entry name" value="Ccc1_fam"/>
</dbReference>
<keyword evidence="3 5" id="KW-1133">Transmembrane helix</keyword>
<evidence type="ECO:0008006" key="7">
    <source>
        <dbReference type="Google" id="ProtNLM"/>
    </source>
</evidence>
<dbReference type="SUPFAM" id="SSF47240">
    <property type="entry name" value="Ferritin-like"/>
    <property type="match status" value="1"/>
</dbReference>
<dbReference type="InterPro" id="IPR009078">
    <property type="entry name" value="Ferritin-like_SF"/>
</dbReference>
<evidence type="ECO:0000256" key="1">
    <source>
        <dbReference type="ARBA" id="ARBA00004127"/>
    </source>
</evidence>
<comment type="subcellular location">
    <subcellularLocation>
        <location evidence="1">Endomembrane system</location>
        <topology evidence="1">Multi-pass membrane protein</topology>
    </subcellularLocation>
</comment>
<sequence>MDDIRRYKNNLNEERNSAALYKAMAVLEKNPTIKDIYYRLAATEEKHALKWETLLVEKDASIPSFHLSLRTKTLIWLMEKFGPDFVLPSMVSSEDIAANDYANQPEASEMVSSERAHAILLGQLNNSEQLSGLDGPTLAKMEGRHRSAGGNTLRAAVLGASDGLVSNFNLVMGVAGAAVSSSNILLTGIAGLLAGGISMALGEWISVQSSRELYERQIGIEKEEIETNPEEEIEELILIYQAKGISEEVARPLAIKLLQNPDTALDTLARDELGIDPDDLGGSAFVAAFTSFLLFSVGAIIPVIPFFILTGQTAVYTSIAFSTVGLFLVGAITTLFTGRNIFYSGLRQIIFGLLAAAATYFIGSLIGVSLS</sequence>
<organism evidence="6">
    <name type="scientific">bioreactor metagenome</name>
    <dbReference type="NCBI Taxonomy" id="1076179"/>
    <lineage>
        <taxon>unclassified sequences</taxon>
        <taxon>metagenomes</taxon>
        <taxon>ecological metagenomes</taxon>
    </lineage>
</organism>
<dbReference type="PANTHER" id="PTHR31851">
    <property type="entry name" value="FE(2+)/MN(2+) TRANSPORTER PCL1"/>
    <property type="match status" value="1"/>
</dbReference>
<proteinExistence type="predicted"/>
<protein>
    <recommendedName>
        <fullName evidence="7">Rubrerythrin diiron-binding domain-containing protein</fullName>
    </recommendedName>
</protein>
<feature type="transmembrane region" description="Helical" evidence="5">
    <location>
        <begin position="184"/>
        <end position="207"/>
    </location>
</feature>
<feature type="transmembrane region" description="Helical" evidence="5">
    <location>
        <begin position="284"/>
        <end position="308"/>
    </location>
</feature>
<evidence type="ECO:0000256" key="5">
    <source>
        <dbReference type="SAM" id="Phobius"/>
    </source>
</evidence>
<dbReference type="GO" id="GO:0005384">
    <property type="term" value="F:manganese ion transmembrane transporter activity"/>
    <property type="evidence" value="ECO:0007669"/>
    <property type="project" value="InterPro"/>
</dbReference>
<feature type="transmembrane region" description="Helical" evidence="5">
    <location>
        <begin position="314"/>
        <end position="337"/>
    </location>
</feature>
<keyword evidence="2 5" id="KW-0812">Transmembrane</keyword>
<evidence type="ECO:0000256" key="3">
    <source>
        <dbReference type="ARBA" id="ARBA00022989"/>
    </source>
</evidence>